<dbReference type="InterPro" id="IPR012000">
    <property type="entry name" value="Thiamin_PyroP_enz_cen_dom"/>
</dbReference>
<dbReference type="InterPro" id="IPR045229">
    <property type="entry name" value="TPP_enz"/>
</dbReference>
<evidence type="ECO:0000256" key="2">
    <source>
        <dbReference type="ARBA" id="ARBA00023052"/>
    </source>
</evidence>
<evidence type="ECO:0000259" key="6">
    <source>
        <dbReference type="Pfam" id="PF02776"/>
    </source>
</evidence>
<dbReference type="InterPro" id="IPR029061">
    <property type="entry name" value="THDP-binding"/>
</dbReference>
<dbReference type="InterPro" id="IPR012001">
    <property type="entry name" value="Thiamin_PyroP_enz_TPP-bd_dom"/>
</dbReference>
<evidence type="ECO:0000256" key="3">
    <source>
        <dbReference type="RuleBase" id="RU362132"/>
    </source>
</evidence>
<proteinExistence type="inferred from homology"/>
<sequence>MSEDQLHPGLPPSRAVGAAAVEFLAGAGVRRFYTVPGESFLPILAAVAADPRLTLVSTRHESGAAFMAEADAKLTGVPAVAMATRGVGAANLAIGVHTAFQDSTPMIVLLGQVETDHLHKEAFQEVDLTAFFAPIAKWAVTAHRADRVLDLLERAWDRAVSGRPGPVVVALPADLLDERTRQPVVPPAPATSGETLPPAAPDAVARLSGRMLAARSPVIIAGSGARGAQEALRTVAERHSCGVYTGFRRQDVFPDDHPLLLGHLGLGGGPTTQALREADLVVLVGSRLDEVTSQGYTLPAPGTDLVQLDSEPSTPGTGAVPVQRLRADVPGTLRALAEIAVTGGRRDWSVARARYLDAVAEPPAADTPDGGLDPARVVTALRRALPDDTVVTNDAGNFAAFVHRYWRFTHPHSQLGPVNGAMGYAVPAGVAAALAEPGRSVLVTVGDGGFLMTGAEVETAVRTGAGLTVAVFRNGLYGTIAMHQARTYGALAGVDIGPVDVAAVARGLGAHAITVTTEKELHAAVEEVAARGPGVTVLDIVTDPDLIAPGRRLSDDLT</sequence>
<dbReference type="InterPro" id="IPR011766">
    <property type="entry name" value="TPP_enzyme_TPP-bd"/>
</dbReference>
<name>A0ABV1K8D1_9PSEU</name>
<dbReference type="Pfam" id="PF02776">
    <property type="entry name" value="TPP_enzyme_N"/>
    <property type="match status" value="1"/>
</dbReference>
<keyword evidence="8" id="KW-1185">Reference proteome</keyword>
<feature type="domain" description="Thiamine pyrophosphate enzyme N-terminal TPP-binding" evidence="6">
    <location>
        <begin position="16"/>
        <end position="130"/>
    </location>
</feature>
<dbReference type="PANTHER" id="PTHR18968">
    <property type="entry name" value="THIAMINE PYROPHOSPHATE ENZYMES"/>
    <property type="match status" value="1"/>
</dbReference>
<dbReference type="SUPFAM" id="SSF52467">
    <property type="entry name" value="DHS-like NAD/FAD-binding domain"/>
    <property type="match status" value="1"/>
</dbReference>
<dbReference type="Pfam" id="PF02775">
    <property type="entry name" value="TPP_enzyme_C"/>
    <property type="match status" value="1"/>
</dbReference>
<comment type="similarity">
    <text evidence="1 3">Belongs to the TPP enzyme family.</text>
</comment>
<dbReference type="EMBL" id="JBEDNQ010000003">
    <property type="protein sequence ID" value="MEQ3550736.1"/>
    <property type="molecule type" value="Genomic_DNA"/>
</dbReference>
<dbReference type="CDD" id="cd07035">
    <property type="entry name" value="TPP_PYR_POX_like"/>
    <property type="match status" value="1"/>
</dbReference>
<dbReference type="SUPFAM" id="SSF52518">
    <property type="entry name" value="Thiamin diphosphate-binding fold (THDP-binding)"/>
    <property type="match status" value="2"/>
</dbReference>
<feature type="domain" description="Thiamine pyrophosphate enzyme TPP-binding" evidence="5">
    <location>
        <begin position="394"/>
        <end position="540"/>
    </location>
</feature>
<dbReference type="CDD" id="cd00568">
    <property type="entry name" value="TPP_enzymes"/>
    <property type="match status" value="1"/>
</dbReference>
<gene>
    <name evidence="7" type="ORF">WIS52_09660</name>
</gene>
<dbReference type="Proteomes" id="UP001494902">
    <property type="component" value="Unassembled WGS sequence"/>
</dbReference>
<dbReference type="InterPro" id="IPR029035">
    <property type="entry name" value="DHS-like_NAD/FAD-binding_dom"/>
</dbReference>
<dbReference type="Gene3D" id="3.40.50.1220">
    <property type="entry name" value="TPP-binding domain"/>
    <property type="match status" value="1"/>
</dbReference>
<evidence type="ECO:0000313" key="8">
    <source>
        <dbReference type="Proteomes" id="UP001494902"/>
    </source>
</evidence>
<dbReference type="RefSeq" id="WP_349297788.1">
    <property type="nucleotide sequence ID" value="NZ_JBEDNQ010000003.1"/>
</dbReference>
<evidence type="ECO:0000259" key="4">
    <source>
        <dbReference type="Pfam" id="PF00205"/>
    </source>
</evidence>
<evidence type="ECO:0000313" key="7">
    <source>
        <dbReference type="EMBL" id="MEQ3550736.1"/>
    </source>
</evidence>
<evidence type="ECO:0000259" key="5">
    <source>
        <dbReference type="Pfam" id="PF02775"/>
    </source>
</evidence>
<feature type="domain" description="Thiamine pyrophosphate enzyme central" evidence="4">
    <location>
        <begin position="209"/>
        <end position="336"/>
    </location>
</feature>
<protein>
    <submittedName>
        <fullName evidence="7">Thiamine pyrophosphate-dependent enzyme</fullName>
    </submittedName>
</protein>
<accession>A0ABV1K8D1</accession>
<organism evidence="7 8">
    <name type="scientific">Pseudonocardia nematodicida</name>
    <dbReference type="NCBI Taxonomy" id="1206997"/>
    <lineage>
        <taxon>Bacteria</taxon>
        <taxon>Bacillati</taxon>
        <taxon>Actinomycetota</taxon>
        <taxon>Actinomycetes</taxon>
        <taxon>Pseudonocardiales</taxon>
        <taxon>Pseudonocardiaceae</taxon>
        <taxon>Pseudonocardia</taxon>
    </lineage>
</organism>
<reference evidence="7 8" key="1">
    <citation type="submission" date="2024-03" db="EMBL/GenBank/DDBJ databases">
        <title>Draft genome sequence of Pseudonocardia nematodicida JCM 31783.</title>
        <authorList>
            <person name="Butdee W."/>
            <person name="Duangmal K."/>
        </authorList>
    </citation>
    <scope>NUCLEOTIDE SEQUENCE [LARGE SCALE GENOMIC DNA]</scope>
    <source>
        <strain evidence="7 8">JCM 31783</strain>
    </source>
</reference>
<dbReference type="Gene3D" id="3.40.50.970">
    <property type="match status" value="2"/>
</dbReference>
<keyword evidence="2 3" id="KW-0786">Thiamine pyrophosphate</keyword>
<comment type="caution">
    <text evidence="7">The sequence shown here is derived from an EMBL/GenBank/DDBJ whole genome shotgun (WGS) entry which is preliminary data.</text>
</comment>
<evidence type="ECO:0000256" key="1">
    <source>
        <dbReference type="ARBA" id="ARBA00007812"/>
    </source>
</evidence>
<dbReference type="Pfam" id="PF00205">
    <property type="entry name" value="TPP_enzyme_M"/>
    <property type="match status" value="1"/>
</dbReference>
<dbReference type="PANTHER" id="PTHR18968:SF120">
    <property type="entry name" value="ACETOLACTATE SYNTHASE LARGE SUBUNIT"/>
    <property type="match status" value="1"/>
</dbReference>